<dbReference type="CDD" id="cd12148">
    <property type="entry name" value="fungal_TF_MHR"/>
    <property type="match status" value="1"/>
</dbReference>
<feature type="compositionally biased region" description="Polar residues" evidence="7">
    <location>
        <begin position="125"/>
        <end position="158"/>
    </location>
</feature>
<feature type="compositionally biased region" description="Low complexity" evidence="7">
    <location>
        <begin position="802"/>
        <end position="819"/>
    </location>
</feature>
<dbReference type="GO" id="GO:0008270">
    <property type="term" value="F:zinc ion binding"/>
    <property type="evidence" value="ECO:0007669"/>
    <property type="project" value="InterPro"/>
</dbReference>
<dbReference type="InterPro" id="IPR036864">
    <property type="entry name" value="Zn2-C6_fun-type_DNA-bd_sf"/>
</dbReference>
<feature type="domain" description="Zn(2)-C6 fungal-type" evidence="8">
    <location>
        <begin position="44"/>
        <end position="75"/>
    </location>
</feature>
<dbReference type="CDD" id="cd00067">
    <property type="entry name" value="GAL4"/>
    <property type="match status" value="1"/>
</dbReference>
<proteinExistence type="predicted"/>
<keyword evidence="5" id="KW-0804">Transcription</keyword>
<dbReference type="GO" id="GO:0006351">
    <property type="term" value="P:DNA-templated transcription"/>
    <property type="evidence" value="ECO:0007669"/>
    <property type="project" value="InterPro"/>
</dbReference>
<dbReference type="InterPro" id="IPR051089">
    <property type="entry name" value="prtT"/>
</dbReference>
<feature type="compositionally biased region" description="Polar residues" evidence="7">
    <location>
        <begin position="181"/>
        <end position="204"/>
    </location>
</feature>
<dbReference type="SMART" id="SM00066">
    <property type="entry name" value="GAL4"/>
    <property type="match status" value="1"/>
</dbReference>
<evidence type="ECO:0000256" key="6">
    <source>
        <dbReference type="ARBA" id="ARBA00023242"/>
    </source>
</evidence>
<evidence type="ECO:0000256" key="7">
    <source>
        <dbReference type="SAM" id="MobiDB-lite"/>
    </source>
</evidence>
<evidence type="ECO:0000256" key="2">
    <source>
        <dbReference type="ARBA" id="ARBA00022723"/>
    </source>
</evidence>
<evidence type="ECO:0000256" key="5">
    <source>
        <dbReference type="ARBA" id="ARBA00023163"/>
    </source>
</evidence>
<dbReference type="SMART" id="SM00906">
    <property type="entry name" value="Fungal_trans"/>
    <property type="match status" value="1"/>
</dbReference>
<keyword evidence="10" id="KW-1185">Reference proteome</keyword>
<dbReference type="STRING" id="27342.A0A0H2SFX3"/>
<keyword evidence="2" id="KW-0479">Metal-binding</keyword>
<reference evidence="9 10" key="1">
    <citation type="submission" date="2015-04" db="EMBL/GenBank/DDBJ databases">
        <title>Complete genome sequence of Schizopora paradoxa KUC8140, a cosmopolitan wood degrader in East Asia.</title>
        <authorList>
            <consortium name="DOE Joint Genome Institute"/>
            <person name="Min B."/>
            <person name="Park H."/>
            <person name="Jang Y."/>
            <person name="Kim J.-J."/>
            <person name="Kim K.H."/>
            <person name="Pangilinan J."/>
            <person name="Lipzen A."/>
            <person name="Riley R."/>
            <person name="Grigoriev I.V."/>
            <person name="Spatafora J.W."/>
            <person name="Choi I.-G."/>
        </authorList>
    </citation>
    <scope>NUCLEOTIDE SEQUENCE [LARGE SCALE GENOMIC DNA]</scope>
    <source>
        <strain evidence="9 10">KUC8140</strain>
    </source>
</reference>
<feature type="region of interest" description="Disordered" evidence="7">
    <location>
        <begin position="348"/>
        <end position="389"/>
    </location>
</feature>
<dbReference type="SUPFAM" id="SSF57701">
    <property type="entry name" value="Zn2/Cys6 DNA-binding domain"/>
    <property type="match status" value="1"/>
</dbReference>
<feature type="compositionally biased region" description="Basic residues" evidence="7">
    <location>
        <begin position="374"/>
        <end position="387"/>
    </location>
</feature>
<keyword evidence="6" id="KW-0539">Nucleus</keyword>
<dbReference type="InterPro" id="IPR007219">
    <property type="entry name" value="XnlR_reg_dom"/>
</dbReference>
<dbReference type="Pfam" id="PF00172">
    <property type="entry name" value="Zn_clus"/>
    <property type="match status" value="1"/>
</dbReference>
<dbReference type="GO" id="GO:0000981">
    <property type="term" value="F:DNA-binding transcription factor activity, RNA polymerase II-specific"/>
    <property type="evidence" value="ECO:0007669"/>
    <property type="project" value="InterPro"/>
</dbReference>
<keyword evidence="3" id="KW-0805">Transcription regulation</keyword>
<organism evidence="9 10">
    <name type="scientific">Schizopora paradoxa</name>
    <dbReference type="NCBI Taxonomy" id="27342"/>
    <lineage>
        <taxon>Eukaryota</taxon>
        <taxon>Fungi</taxon>
        <taxon>Dikarya</taxon>
        <taxon>Basidiomycota</taxon>
        <taxon>Agaricomycotina</taxon>
        <taxon>Agaricomycetes</taxon>
        <taxon>Hymenochaetales</taxon>
        <taxon>Schizoporaceae</taxon>
        <taxon>Schizopora</taxon>
    </lineage>
</organism>
<dbReference type="Gene3D" id="4.10.240.10">
    <property type="entry name" value="Zn(2)-C6 fungal-type DNA-binding domain"/>
    <property type="match status" value="1"/>
</dbReference>
<dbReference type="GO" id="GO:0000976">
    <property type="term" value="F:transcription cis-regulatory region binding"/>
    <property type="evidence" value="ECO:0007669"/>
    <property type="project" value="TreeGrafter"/>
</dbReference>
<evidence type="ECO:0000256" key="1">
    <source>
        <dbReference type="ARBA" id="ARBA00004123"/>
    </source>
</evidence>
<evidence type="ECO:0000259" key="8">
    <source>
        <dbReference type="PROSITE" id="PS50048"/>
    </source>
</evidence>
<name>A0A0H2SFX3_9AGAM</name>
<feature type="region of interest" description="Disordered" evidence="7">
    <location>
        <begin position="125"/>
        <end position="331"/>
    </location>
</feature>
<dbReference type="EMBL" id="KQ085882">
    <property type="protein sequence ID" value="KLO20753.1"/>
    <property type="molecule type" value="Genomic_DNA"/>
</dbReference>
<feature type="compositionally biased region" description="Basic residues" evidence="7">
    <location>
        <begin position="781"/>
        <end position="790"/>
    </location>
</feature>
<evidence type="ECO:0000313" key="9">
    <source>
        <dbReference type="EMBL" id="KLO20753.1"/>
    </source>
</evidence>
<dbReference type="Proteomes" id="UP000053477">
    <property type="component" value="Unassembled WGS sequence"/>
</dbReference>
<dbReference type="PANTHER" id="PTHR31845">
    <property type="entry name" value="FINGER DOMAIN PROTEIN, PUTATIVE-RELATED"/>
    <property type="match status" value="1"/>
</dbReference>
<dbReference type="GO" id="GO:0005634">
    <property type="term" value="C:nucleus"/>
    <property type="evidence" value="ECO:0007669"/>
    <property type="project" value="UniProtKB-SubCell"/>
</dbReference>
<feature type="compositionally biased region" description="Polar residues" evidence="7">
    <location>
        <begin position="306"/>
        <end position="317"/>
    </location>
</feature>
<accession>A0A0H2SFX3</accession>
<feature type="compositionally biased region" description="Polar residues" evidence="7">
    <location>
        <begin position="1"/>
        <end position="11"/>
    </location>
</feature>
<dbReference type="InterPro" id="IPR001138">
    <property type="entry name" value="Zn2Cys6_DnaBD"/>
</dbReference>
<evidence type="ECO:0000256" key="3">
    <source>
        <dbReference type="ARBA" id="ARBA00023015"/>
    </source>
</evidence>
<feature type="region of interest" description="Disordered" evidence="7">
    <location>
        <begin position="781"/>
        <end position="831"/>
    </location>
</feature>
<dbReference type="AlphaFoldDB" id="A0A0H2SFX3"/>
<dbReference type="PROSITE" id="PS50048">
    <property type="entry name" value="ZN2_CY6_FUNGAL_2"/>
    <property type="match status" value="1"/>
</dbReference>
<gene>
    <name evidence="9" type="ORF">SCHPADRAFT_816337</name>
</gene>
<evidence type="ECO:0000313" key="10">
    <source>
        <dbReference type="Proteomes" id="UP000053477"/>
    </source>
</evidence>
<keyword evidence="4" id="KW-0238">DNA-binding</keyword>
<feature type="compositionally biased region" description="Basic and acidic residues" evidence="7">
    <location>
        <begin position="13"/>
        <end position="34"/>
    </location>
</feature>
<protein>
    <recommendedName>
        <fullName evidence="8">Zn(2)-C6 fungal-type domain-containing protein</fullName>
    </recommendedName>
</protein>
<dbReference type="OrthoDB" id="4454541at2759"/>
<evidence type="ECO:0000256" key="4">
    <source>
        <dbReference type="ARBA" id="ARBA00023125"/>
    </source>
</evidence>
<dbReference type="PANTHER" id="PTHR31845:SF17">
    <property type="entry name" value="ZN(II)2CYS6 TRANSCRIPTION FACTOR (EUROFUNG)"/>
    <property type="match status" value="1"/>
</dbReference>
<sequence>MSSAKPSTSNGVKKHEEGDSADGNGKDERRETKPVKTLNRVPRACNACRKQKMRCEGADNPPCRRCRHNGLECLFEKPSREPTLTGEAGLERIKSLEAQVSDIRTTQVGIHNTLVELVHQLRSGATPSISQPNVGFRQSPSSFHTGSPASLPTPTSTGGPVAMDTSGHLLHSHGSDGSGPSAFQGQNVLPPLVNQSNSRQSATPRPTAGLSYRNSPVGSGPAGRGDMNPPHLPPPNGNYSGSGYSQSSQGPTLPPISSFQDIRHPPGNLSSVRYHNDGPSSPRHGVRHLSSQQPSPGHRSPKRKQPGSSNVTSSNTSDYEDEDNGDLPSKGLVAPWEVLRGLADVAAERAAQESGDASEPSSRQRSLSPDPKRAKPPKRRKTQHRNASRVTFSDVVSKKIITEPEARELFKIYYAGCSTFLPVFDSNYDTYESLHERSPFAFDCICCVAAKVRDGGGAPSETYLKCWEEVQTISCATLFAPVQRQEAVQAMILVSGWSDNGWLSGGHAVRMAVELSMHQAWPKLYKRIISGKASDSSEDRRLISAARVWFCLYLFEHQMSYGTGRPAILKDDESIYASRVLLKHPLAIQDDMRLCSTVELMAIRERIHNKLSPDHPIDENTFTILKEADSEFRNWFTVWDAAFSQRYEDAAFYRQSLLIQQLHAQLFHNAVALRGIDAPEDAEEVYPFQKQLALESLQIAQQALQISVSTTSYREGLKYAVHYTHATATFTASFLLRLSRLFPEHCDQDAIRSLVEKLIVVLSEIPARRYAYTLQLMLKKSKSRKRRAPHSRSPTASRMGISSGASQASSGDRQGSQSAVSVPSHHDAMSPTFERSYSQHDVMTNAPVSMNVGQQFNADAANLDQIWRGFEGTSNEQLPMWLSDSSLGGNSIAQLGLEAFMMPQEYEAQRSYVTPQIW</sequence>
<comment type="subcellular location">
    <subcellularLocation>
        <location evidence="1">Nucleus</location>
    </subcellularLocation>
</comment>
<dbReference type="Pfam" id="PF04082">
    <property type="entry name" value="Fungal_trans"/>
    <property type="match status" value="1"/>
</dbReference>
<dbReference type="InParanoid" id="A0A0H2SFX3"/>
<feature type="compositionally biased region" description="Low complexity" evidence="7">
    <location>
        <begin position="237"/>
        <end position="251"/>
    </location>
</feature>
<feature type="region of interest" description="Disordered" evidence="7">
    <location>
        <begin position="1"/>
        <end position="38"/>
    </location>
</feature>
<dbReference type="PROSITE" id="PS00463">
    <property type="entry name" value="ZN2_CY6_FUNGAL_1"/>
    <property type="match status" value="1"/>
</dbReference>